<reference evidence="6" key="1">
    <citation type="journal article" date="2016" name="Insect Biochem. Mol. Biol.">
        <title>Multifaceted biological insights from a draft genome sequence of the tobacco hornworm moth, Manduca sexta.</title>
        <authorList>
            <person name="Kanost M.R."/>
            <person name="Arrese E.L."/>
            <person name="Cao X."/>
            <person name="Chen Y.R."/>
            <person name="Chellapilla S."/>
            <person name="Goldsmith M.R."/>
            <person name="Grosse-Wilde E."/>
            <person name="Heckel D.G."/>
            <person name="Herndon N."/>
            <person name="Jiang H."/>
            <person name="Papanicolaou A."/>
            <person name="Qu J."/>
            <person name="Soulages J.L."/>
            <person name="Vogel H."/>
            <person name="Walters J."/>
            <person name="Waterhouse R.M."/>
            <person name="Ahn S.J."/>
            <person name="Almeida F.C."/>
            <person name="An C."/>
            <person name="Aqrawi P."/>
            <person name="Bretschneider A."/>
            <person name="Bryant W.B."/>
            <person name="Bucks S."/>
            <person name="Chao H."/>
            <person name="Chevignon G."/>
            <person name="Christen J.M."/>
            <person name="Clarke D.F."/>
            <person name="Dittmer N.T."/>
            <person name="Ferguson L.C.F."/>
            <person name="Garavelou S."/>
            <person name="Gordon K.H.J."/>
            <person name="Gunaratna R.T."/>
            <person name="Han Y."/>
            <person name="Hauser F."/>
            <person name="He Y."/>
            <person name="Heidel-Fischer H."/>
            <person name="Hirsh A."/>
            <person name="Hu Y."/>
            <person name="Jiang H."/>
            <person name="Kalra D."/>
            <person name="Klinner C."/>
            <person name="Konig C."/>
            <person name="Kovar C."/>
            <person name="Kroll A.R."/>
            <person name="Kuwar S.S."/>
            <person name="Lee S.L."/>
            <person name="Lehman R."/>
            <person name="Li K."/>
            <person name="Li Z."/>
            <person name="Liang H."/>
            <person name="Lovelace S."/>
            <person name="Lu Z."/>
            <person name="Mansfield J.H."/>
            <person name="McCulloch K.J."/>
            <person name="Mathew T."/>
            <person name="Morton B."/>
            <person name="Muzny D.M."/>
            <person name="Neunemann D."/>
            <person name="Ongeri F."/>
            <person name="Pauchet Y."/>
            <person name="Pu L.L."/>
            <person name="Pyrousis I."/>
            <person name="Rao X.J."/>
            <person name="Redding A."/>
            <person name="Roesel C."/>
            <person name="Sanchez-Gracia A."/>
            <person name="Schaack S."/>
            <person name="Shukla A."/>
            <person name="Tetreau G."/>
            <person name="Wang Y."/>
            <person name="Xiong G.H."/>
            <person name="Traut W."/>
            <person name="Walsh T.K."/>
            <person name="Worley K.C."/>
            <person name="Wu D."/>
            <person name="Wu W."/>
            <person name="Wu Y.Q."/>
            <person name="Zhang X."/>
            <person name="Zou Z."/>
            <person name="Zucker H."/>
            <person name="Briscoe A.D."/>
            <person name="Burmester T."/>
            <person name="Clem R.J."/>
            <person name="Feyereisen R."/>
            <person name="Grimmelikhuijzen C.J.P."/>
            <person name="Hamodrakas S.J."/>
            <person name="Hansson B.S."/>
            <person name="Huguet E."/>
            <person name="Jermiin L.S."/>
            <person name="Lan Q."/>
            <person name="Lehman H.K."/>
            <person name="Lorenzen M."/>
            <person name="Merzendorfer H."/>
            <person name="Michalopoulos I."/>
            <person name="Morton D.B."/>
            <person name="Muthukrishnan S."/>
            <person name="Oakeshott J.G."/>
            <person name="Palmer W."/>
            <person name="Park Y."/>
            <person name="Passarelli A.L."/>
            <person name="Rozas J."/>
            <person name="Schwartz L.M."/>
            <person name="Smith W."/>
            <person name="Southgate A."/>
            <person name="Vilcinskas A."/>
            <person name="Vogt R."/>
            <person name="Wang P."/>
            <person name="Werren J."/>
            <person name="Yu X.Q."/>
            <person name="Zhou J.J."/>
            <person name="Brown S.J."/>
            <person name="Scherer S.E."/>
            <person name="Richards S."/>
            <person name="Blissard G.W."/>
        </authorList>
    </citation>
    <scope>NUCLEOTIDE SEQUENCE</scope>
</reference>
<evidence type="ECO:0000256" key="3">
    <source>
        <dbReference type="SAM" id="SignalP"/>
    </source>
</evidence>
<dbReference type="InterPro" id="IPR025660">
    <property type="entry name" value="Pept_his_AS"/>
</dbReference>
<dbReference type="FunFam" id="3.90.70.10:FF:000332">
    <property type="entry name" value="Cathepsin L1"/>
    <property type="match status" value="1"/>
</dbReference>
<evidence type="ECO:0000259" key="5">
    <source>
        <dbReference type="SMART" id="SM00848"/>
    </source>
</evidence>
<keyword evidence="2" id="KW-1015">Disulfide bond</keyword>
<dbReference type="EMBL" id="JH668624">
    <property type="protein sequence ID" value="KAG6459522.1"/>
    <property type="molecule type" value="Genomic_DNA"/>
</dbReference>
<dbReference type="GO" id="GO:0008234">
    <property type="term" value="F:cysteine-type peptidase activity"/>
    <property type="evidence" value="ECO:0007669"/>
    <property type="project" value="InterPro"/>
</dbReference>
<dbReference type="InterPro" id="IPR013201">
    <property type="entry name" value="Prot_inhib_I29"/>
</dbReference>
<dbReference type="OrthoDB" id="65740at2759"/>
<dbReference type="InterPro" id="IPR000668">
    <property type="entry name" value="Peptidase_C1A_C"/>
</dbReference>
<organism evidence="6 8">
    <name type="scientific">Manduca sexta</name>
    <name type="common">Tobacco hawkmoth</name>
    <name type="synonym">Tobacco hornworm</name>
    <dbReference type="NCBI Taxonomy" id="7130"/>
    <lineage>
        <taxon>Eukaryota</taxon>
        <taxon>Metazoa</taxon>
        <taxon>Ecdysozoa</taxon>
        <taxon>Arthropoda</taxon>
        <taxon>Hexapoda</taxon>
        <taxon>Insecta</taxon>
        <taxon>Pterygota</taxon>
        <taxon>Neoptera</taxon>
        <taxon>Endopterygota</taxon>
        <taxon>Lepidoptera</taxon>
        <taxon>Glossata</taxon>
        <taxon>Ditrysia</taxon>
        <taxon>Bombycoidea</taxon>
        <taxon>Sphingidae</taxon>
        <taxon>Sphinginae</taxon>
        <taxon>Sphingini</taxon>
        <taxon>Manduca</taxon>
    </lineage>
</organism>
<protein>
    <submittedName>
        <fullName evidence="6">Uncharacterized protein</fullName>
    </submittedName>
</protein>
<keyword evidence="8" id="KW-1185">Reference proteome</keyword>
<accession>A0A921ZK74</accession>
<dbReference type="InterPro" id="IPR039417">
    <property type="entry name" value="Peptidase_C1A_papain-like"/>
</dbReference>
<dbReference type="CDD" id="cd02248">
    <property type="entry name" value="Peptidase_C1A"/>
    <property type="match status" value="1"/>
</dbReference>
<dbReference type="Proteomes" id="UP000791440">
    <property type="component" value="Unassembled WGS sequence"/>
</dbReference>
<feature type="chain" id="PRO_5038324544" evidence="3">
    <location>
        <begin position="18"/>
        <end position="543"/>
    </location>
</feature>
<feature type="domain" description="Cathepsin propeptide inhibitor" evidence="5">
    <location>
        <begin position="239"/>
        <end position="295"/>
    </location>
</feature>
<dbReference type="GO" id="GO:0006508">
    <property type="term" value="P:proteolysis"/>
    <property type="evidence" value="ECO:0007669"/>
    <property type="project" value="InterPro"/>
</dbReference>
<evidence type="ECO:0000313" key="7">
    <source>
        <dbReference type="EMBL" id="KAG6459523.1"/>
    </source>
</evidence>
<evidence type="ECO:0000313" key="8">
    <source>
        <dbReference type="Proteomes" id="UP000791440"/>
    </source>
</evidence>
<dbReference type="SMART" id="SM00645">
    <property type="entry name" value="Pept_C1"/>
    <property type="match status" value="1"/>
</dbReference>
<evidence type="ECO:0000313" key="6">
    <source>
        <dbReference type="EMBL" id="KAG6459522.1"/>
    </source>
</evidence>
<evidence type="ECO:0000256" key="1">
    <source>
        <dbReference type="ARBA" id="ARBA00008455"/>
    </source>
</evidence>
<dbReference type="SMART" id="SM00848">
    <property type="entry name" value="Inhibitor_I29"/>
    <property type="match status" value="1"/>
</dbReference>
<evidence type="ECO:0000259" key="4">
    <source>
        <dbReference type="SMART" id="SM00645"/>
    </source>
</evidence>
<dbReference type="PROSITE" id="PS00640">
    <property type="entry name" value="THIOL_PROTEASE_ASN"/>
    <property type="match status" value="1"/>
</dbReference>
<feature type="signal peptide" evidence="3">
    <location>
        <begin position="1"/>
        <end position="17"/>
    </location>
</feature>
<dbReference type="AlphaFoldDB" id="A0A921ZK74"/>
<proteinExistence type="inferred from homology"/>
<keyword evidence="3" id="KW-0732">Signal</keyword>
<dbReference type="Pfam" id="PF00112">
    <property type="entry name" value="Peptidase_C1"/>
    <property type="match status" value="1"/>
</dbReference>
<dbReference type="PANTHER" id="PTHR12411">
    <property type="entry name" value="CYSTEINE PROTEASE FAMILY C1-RELATED"/>
    <property type="match status" value="1"/>
</dbReference>
<comment type="similarity">
    <text evidence="1">Belongs to the peptidase C1 family.</text>
</comment>
<gene>
    <name evidence="6" type="ORF">O3G_MSEX011406</name>
    <name evidence="7" type="ORF">O3G_MSEX011410</name>
</gene>
<comment type="caution">
    <text evidence="6">The sequence shown here is derived from an EMBL/GenBank/DDBJ whole genome shotgun (WGS) entry which is preliminary data.</text>
</comment>
<reference evidence="6" key="2">
    <citation type="submission" date="2020-12" db="EMBL/GenBank/DDBJ databases">
        <authorList>
            <person name="Kanost M."/>
        </authorList>
    </citation>
    <scope>NUCLEOTIDE SEQUENCE</scope>
</reference>
<evidence type="ECO:0000256" key="2">
    <source>
        <dbReference type="ARBA" id="ARBA00023157"/>
    </source>
</evidence>
<dbReference type="InterPro" id="IPR025661">
    <property type="entry name" value="Pept_asp_AS"/>
</dbReference>
<dbReference type="EMBL" id="JH668624">
    <property type="protein sequence ID" value="KAG6459523.1"/>
    <property type="molecule type" value="Genomic_DNA"/>
</dbReference>
<dbReference type="InterPro" id="IPR038765">
    <property type="entry name" value="Papain-like_cys_pep_sf"/>
</dbReference>
<name>A0A921ZK74_MANSE</name>
<dbReference type="Gene3D" id="3.90.70.10">
    <property type="entry name" value="Cysteine proteinases"/>
    <property type="match status" value="1"/>
</dbReference>
<dbReference type="SUPFAM" id="SSF54001">
    <property type="entry name" value="Cysteine proteinases"/>
    <property type="match status" value="1"/>
</dbReference>
<sequence length="543" mass="62619">MLSYLYALLFYTVVTFGQNIWDDDFQLSWPQKYTVKATRISLTSGIVENYKAWKTNELLRVDYNNGAVKSIVNFRQRIKYEIHPEFTKNASNVVKCQAMKLDQQFRRLSIGTVLPDTEDFEFVDFDPVNDKDTIQFYCQSSENGNDIRQTVWAEFENETEEWIPVRYQVKEYNEGLGFLSKHEIWDFFGFETDFDDAVFKIDDYGCGNEYTEHTMDSESVTQHLLFVDPENDKHVDHVFNAFKNKYDRNYEHNYEHATRRSIFQDKMRLIRSTNRKNLGYTLAVNQFADRTPKEMERYQGLWRRPEGKTGNIAFPYNDSHIKDIETVLPDEYDLRLLGYVSWIKNQEDCASCWTYGTIAAVEGAIARHNGGKILSLSNQALIDCAWPYGAAGCKGGTDTAAYKWMMDYGLPTEEEYGSYLNKDGFCHIKNMTVRFFIKGFTDVPPHNVGALKVALVNHGPLSVSVHVTEAFSLYSSGVFYDANCNETMLNHEMALVGYGTRNGDTFWILKNSWGPTWGIDGYMLISTRNNSCGVTTEPTYVTL</sequence>
<dbReference type="PRINTS" id="PR00705">
    <property type="entry name" value="PAPAIN"/>
</dbReference>
<feature type="domain" description="Peptidase C1A papain C-terminal" evidence="4">
    <location>
        <begin position="328"/>
        <end position="542"/>
    </location>
</feature>
<dbReference type="Pfam" id="PF08246">
    <property type="entry name" value="Inhibitor_I29"/>
    <property type="match status" value="1"/>
</dbReference>
<dbReference type="InterPro" id="IPR013128">
    <property type="entry name" value="Peptidase_C1A"/>
</dbReference>
<dbReference type="PROSITE" id="PS00639">
    <property type="entry name" value="THIOL_PROTEASE_HIS"/>
    <property type="match status" value="1"/>
</dbReference>